<gene>
    <name evidence="4" type="ORF">CTEN210_16531</name>
</gene>
<protein>
    <recommendedName>
        <fullName evidence="3">CRM domain-containing protein</fullName>
    </recommendedName>
</protein>
<name>A0AAD3DBS0_9STRA</name>
<evidence type="ECO:0000313" key="5">
    <source>
        <dbReference type="Proteomes" id="UP001054902"/>
    </source>
</evidence>
<keyword evidence="1" id="KW-0694">RNA-binding</keyword>
<sequence>MQLHILSILLLGSVARAFVIPSTNINSLSTSKFSSIQLNLAADSSFDDSTSSATNIESNPGVADAWRYVKKPLLRIGGKGVTETHGNSLRELLNAHTCVKVKVNTQKLGSLEDAFESIKDLAEKSGNMKGIECIHIRPSDNMIMFGKPGAMDAIRAGEFPPAPEDA</sequence>
<evidence type="ECO:0000256" key="2">
    <source>
        <dbReference type="SAM" id="SignalP"/>
    </source>
</evidence>
<dbReference type="Pfam" id="PF01985">
    <property type="entry name" value="CRS1_YhbY"/>
    <property type="match status" value="1"/>
</dbReference>
<dbReference type="SUPFAM" id="SSF75471">
    <property type="entry name" value="YhbY-like"/>
    <property type="match status" value="1"/>
</dbReference>
<dbReference type="EMBL" id="BLLK01000069">
    <property type="protein sequence ID" value="GFH60055.1"/>
    <property type="molecule type" value="Genomic_DNA"/>
</dbReference>
<feature type="signal peptide" evidence="2">
    <location>
        <begin position="1"/>
        <end position="17"/>
    </location>
</feature>
<dbReference type="InterPro" id="IPR035920">
    <property type="entry name" value="YhbY-like_sf"/>
</dbReference>
<evidence type="ECO:0000313" key="4">
    <source>
        <dbReference type="EMBL" id="GFH60055.1"/>
    </source>
</evidence>
<feature type="domain" description="CRM" evidence="3">
    <location>
        <begin position="71"/>
        <end position="125"/>
    </location>
</feature>
<evidence type="ECO:0000256" key="1">
    <source>
        <dbReference type="ARBA" id="ARBA00022884"/>
    </source>
</evidence>
<evidence type="ECO:0000259" key="3">
    <source>
        <dbReference type="Pfam" id="PF01985"/>
    </source>
</evidence>
<comment type="caution">
    <text evidence="4">The sequence shown here is derived from an EMBL/GenBank/DDBJ whole genome shotgun (WGS) entry which is preliminary data.</text>
</comment>
<keyword evidence="2" id="KW-0732">Signal</keyword>
<dbReference type="Gene3D" id="3.30.110.60">
    <property type="entry name" value="YhbY-like"/>
    <property type="match status" value="1"/>
</dbReference>
<reference evidence="4 5" key="1">
    <citation type="journal article" date="2021" name="Sci. Rep.">
        <title>The genome of the diatom Chaetoceros tenuissimus carries an ancient integrated fragment of an extant virus.</title>
        <authorList>
            <person name="Hongo Y."/>
            <person name="Kimura K."/>
            <person name="Takaki Y."/>
            <person name="Yoshida Y."/>
            <person name="Baba S."/>
            <person name="Kobayashi G."/>
            <person name="Nagasaki K."/>
            <person name="Hano T."/>
            <person name="Tomaru Y."/>
        </authorList>
    </citation>
    <scope>NUCLEOTIDE SEQUENCE [LARGE SCALE GENOMIC DNA]</scope>
    <source>
        <strain evidence="4 5">NIES-3715</strain>
    </source>
</reference>
<dbReference type="Proteomes" id="UP001054902">
    <property type="component" value="Unassembled WGS sequence"/>
</dbReference>
<keyword evidence="5" id="KW-1185">Reference proteome</keyword>
<accession>A0AAD3DBS0</accession>
<dbReference type="InterPro" id="IPR001890">
    <property type="entry name" value="RNA-binding_CRM"/>
</dbReference>
<proteinExistence type="predicted"/>
<organism evidence="4 5">
    <name type="scientific">Chaetoceros tenuissimus</name>
    <dbReference type="NCBI Taxonomy" id="426638"/>
    <lineage>
        <taxon>Eukaryota</taxon>
        <taxon>Sar</taxon>
        <taxon>Stramenopiles</taxon>
        <taxon>Ochrophyta</taxon>
        <taxon>Bacillariophyta</taxon>
        <taxon>Coscinodiscophyceae</taxon>
        <taxon>Chaetocerotophycidae</taxon>
        <taxon>Chaetocerotales</taxon>
        <taxon>Chaetocerotaceae</taxon>
        <taxon>Chaetoceros</taxon>
    </lineage>
</organism>
<feature type="chain" id="PRO_5042034748" description="CRM domain-containing protein" evidence="2">
    <location>
        <begin position="18"/>
        <end position="166"/>
    </location>
</feature>
<dbReference type="AlphaFoldDB" id="A0AAD3DBS0"/>